<dbReference type="EC" id="1.14.-.-" evidence="5"/>
<evidence type="ECO:0000256" key="3">
    <source>
        <dbReference type="PIRSR" id="PIRSR602401-1"/>
    </source>
</evidence>
<keyword evidence="6" id="KW-1185">Reference proteome</keyword>
<dbReference type="SUPFAM" id="SSF48264">
    <property type="entry name" value="Cytochrome P450"/>
    <property type="match status" value="1"/>
</dbReference>
<evidence type="ECO:0000256" key="2">
    <source>
        <dbReference type="ARBA" id="ARBA00010617"/>
    </source>
</evidence>
<organism evidence="5 6">
    <name type="scientific">Monoraphidium neglectum</name>
    <dbReference type="NCBI Taxonomy" id="145388"/>
    <lineage>
        <taxon>Eukaryota</taxon>
        <taxon>Viridiplantae</taxon>
        <taxon>Chlorophyta</taxon>
        <taxon>core chlorophytes</taxon>
        <taxon>Chlorophyceae</taxon>
        <taxon>CS clade</taxon>
        <taxon>Sphaeropleales</taxon>
        <taxon>Selenastraceae</taxon>
        <taxon>Monoraphidium</taxon>
    </lineage>
</organism>
<dbReference type="Proteomes" id="UP000054498">
    <property type="component" value="Unassembled WGS sequence"/>
</dbReference>
<dbReference type="GO" id="GO:0004497">
    <property type="term" value="F:monooxygenase activity"/>
    <property type="evidence" value="ECO:0007669"/>
    <property type="project" value="UniProtKB-KW"/>
</dbReference>
<sequence>MFAVALGALGTLLLSAALWAFGGAALAAWRMRSIPSPKAPSLVTGHLPAILSDRAPIILAEWAAALGPLVRLRLLGTPMVLLADPSEAGKVLRRGPSYIPKARQLYAALEVGVHPQTPNMLTLDDGATWKAVRTAVAPAFSGASLKQVFPFTVDATRRTASRITAAGPGGEVDVADMAKKVTSDVMGSLLFGEDLQGVDGKPSEYMDIFNEVLEAVHQRFTNPLRPIMALWDSQARAEARVLREHDRQLGIKVAAVRKCPPPEYTITGHLLNVVDPATGQKLNDNQLKAEIGVVFGAGFETTSHAISWTLAALAAYPDCQERLARELAAAGLAPTPEHPVPRDFEWSDMARLPYLGAVVKETLRLFSPASLGTTRLTDRPVELCGHVVPVGVMVMVSPYAIANQARLYGDDVTQYRPERWLARSEGGAEYLQGEAMAGNGGCGEQQQPQQQQGVVPDAIPFSVGPRDCVGRALADLELQVVVSMLVGRFRWEGDATDADDLKRRACYHVTLQPRGGSMMLRATPREAVAA</sequence>
<comment type="similarity">
    <text evidence="2 4">Belongs to the cytochrome P450 family.</text>
</comment>
<reference evidence="5 6" key="1">
    <citation type="journal article" date="2013" name="BMC Genomics">
        <title>Reconstruction of the lipid metabolism for the microalga Monoraphidium neglectum from its genome sequence reveals characteristics suitable for biofuel production.</title>
        <authorList>
            <person name="Bogen C."/>
            <person name="Al-Dilaimi A."/>
            <person name="Albersmeier A."/>
            <person name="Wichmann J."/>
            <person name="Grundmann M."/>
            <person name="Rupp O."/>
            <person name="Lauersen K.J."/>
            <person name="Blifernez-Klassen O."/>
            <person name="Kalinowski J."/>
            <person name="Goesmann A."/>
            <person name="Mussgnug J.H."/>
            <person name="Kruse O."/>
        </authorList>
    </citation>
    <scope>NUCLEOTIDE SEQUENCE [LARGE SCALE GENOMIC DNA]</scope>
    <source>
        <strain evidence="5 6">SAG 48.87</strain>
    </source>
</reference>
<name>A0A0D2MZ82_9CHLO</name>
<evidence type="ECO:0000256" key="4">
    <source>
        <dbReference type="RuleBase" id="RU000461"/>
    </source>
</evidence>
<dbReference type="InterPro" id="IPR017972">
    <property type="entry name" value="Cyt_P450_CS"/>
</dbReference>
<feature type="binding site" description="axial binding residue" evidence="3">
    <location>
        <position position="468"/>
    </location>
    <ligand>
        <name>heme</name>
        <dbReference type="ChEBI" id="CHEBI:30413"/>
    </ligand>
    <ligandPart>
        <name>Fe</name>
        <dbReference type="ChEBI" id="CHEBI:18248"/>
    </ligandPart>
</feature>
<dbReference type="GeneID" id="25726355"/>
<dbReference type="InterPro" id="IPR036396">
    <property type="entry name" value="Cyt_P450_sf"/>
</dbReference>
<keyword evidence="3 4" id="KW-0349">Heme</keyword>
<dbReference type="InterPro" id="IPR002401">
    <property type="entry name" value="Cyt_P450_E_grp-I"/>
</dbReference>
<evidence type="ECO:0000313" key="5">
    <source>
        <dbReference type="EMBL" id="KIZ07705.1"/>
    </source>
</evidence>
<dbReference type="EMBL" id="KK100237">
    <property type="protein sequence ID" value="KIZ07705.1"/>
    <property type="molecule type" value="Genomic_DNA"/>
</dbReference>
<dbReference type="GO" id="GO:0005506">
    <property type="term" value="F:iron ion binding"/>
    <property type="evidence" value="ECO:0007669"/>
    <property type="project" value="InterPro"/>
</dbReference>
<dbReference type="PRINTS" id="PR00463">
    <property type="entry name" value="EP450I"/>
</dbReference>
<dbReference type="InterPro" id="IPR001128">
    <property type="entry name" value="Cyt_P450"/>
</dbReference>
<dbReference type="Pfam" id="PF00067">
    <property type="entry name" value="p450"/>
    <property type="match status" value="1"/>
</dbReference>
<proteinExistence type="inferred from homology"/>
<comment type="cofactor">
    <cofactor evidence="1 3">
        <name>heme</name>
        <dbReference type="ChEBI" id="CHEBI:30413"/>
    </cofactor>
</comment>
<protein>
    <submittedName>
        <fullName evidence="5">Cytochrome P450</fullName>
        <ecNumber evidence="5">1.14.-.-</ecNumber>
    </submittedName>
</protein>
<evidence type="ECO:0000313" key="6">
    <source>
        <dbReference type="Proteomes" id="UP000054498"/>
    </source>
</evidence>
<dbReference type="RefSeq" id="XP_013906724.1">
    <property type="nucleotide sequence ID" value="XM_014051270.1"/>
</dbReference>
<keyword evidence="3 4" id="KW-0479">Metal-binding</keyword>
<dbReference type="PROSITE" id="PS00086">
    <property type="entry name" value="CYTOCHROME_P450"/>
    <property type="match status" value="1"/>
</dbReference>
<dbReference type="PANTHER" id="PTHR24305">
    <property type="entry name" value="CYTOCHROME P450"/>
    <property type="match status" value="1"/>
</dbReference>
<keyword evidence="4 5" id="KW-0560">Oxidoreductase</keyword>
<dbReference type="Gene3D" id="1.10.630.10">
    <property type="entry name" value="Cytochrome P450"/>
    <property type="match status" value="1"/>
</dbReference>
<evidence type="ECO:0000256" key="1">
    <source>
        <dbReference type="ARBA" id="ARBA00001971"/>
    </source>
</evidence>
<keyword evidence="4" id="KW-0503">Monooxygenase</keyword>
<dbReference type="GO" id="GO:0020037">
    <property type="term" value="F:heme binding"/>
    <property type="evidence" value="ECO:0007669"/>
    <property type="project" value="InterPro"/>
</dbReference>
<dbReference type="OrthoDB" id="548633at2759"/>
<dbReference type="PRINTS" id="PR00385">
    <property type="entry name" value="P450"/>
</dbReference>
<dbReference type="PANTHER" id="PTHR24305:SF166">
    <property type="entry name" value="CYTOCHROME P450 12A4, MITOCHONDRIAL-RELATED"/>
    <property type="match status" value="1"/>
</dbReference>
<dbReference type="InterPro" id="IPR050121">
    <property type="entry name" value="Cytochrome_P450_monoxygenase"/>
</dbReference>
<dbReference type="GO" id="GO:0016705">
    <property type="term" value="F:oxidoreductase activity, acting on paired donors, with incorporation or reduction of molecular oxygen"/>
    <property type="evidence" value="ECO:0007669"/>
    <property type="project" value="InterPro"/>
</dbReference>
<dbReference type="AlphaFoldDB" id="A0A0D2MZ82"/>
<gene>
    <name evidence="5" type="ORF">MNEG_0237</name>
</gene>
<keyword evidence="3 4" id="KW-0408">Iron</keyword>
<dbReference type="KEGG" id="mng:MNEG_0237"/>
<accession>A0A0D2MZ82</accession>
<dbReference type="STRING" id="145388.A0A0D2MZ82"/>